<sequence length="88" mass="9897">MLVQTPNEIFKFIDFHESVPAAACQDMYKDVTNASLYGGLEGTKAVLSKNPTCVTIDNHHMLSHVKIVLYLLAFFVCFLLCLIECYHA</sequence>
<comment type="caution">
    <text evidence="2">The sequence shown here is derived from an EMBL/GenBank/DDBJ whole genome shotgun (WGS) entry which is preliminary data.</text>
</comment>
<evidence type="ECO:0000313" key="3">
    <source>
        <dbReference type="Proteomes" id="UP001227192"/>
    </source>
</evidence>
<dbReference type="EMBL" id="LACB01000089">
    <property type="protein sequence ID" value="KAJ9489254.1"/>
    <property type="molecule type" value="Genomic_DNA"/>
</dbReference>
<proteinExistence type="predicted"/>
<organism evidence="2 3">
    <name type="scientific">Penicillium thymicola</name>
    <dbReference type="NCBI Taxonomy" id="293382"/>
    <lineage>
        <taxon>Eukaryota</taxon>
        <taxon>Fungi</taxon>
        <taxon>Dikarya</taxon>
        <taxon>Ascomycota</taxon>
        <taxon>Pezizomycotina</taxon>
        <taxon>Eurotiomycetes</taxon>
        <taxon>Eurotiomycetidae</taxon>
        <taxon>Eurotiales</taxon>
        <taxon>Aspergillaceae</taxon>
        <taxon>Penicillium</taxon>
    </lineage>
</organism>
<name>A0AAI9XAB0_PENTH</name>
<accession>A0AAI9XAB0</accession>
<evidence type="ECO:0000313" key="2">
    <source>
        <dbReference type="EMBL" id="KAJ9489254.1"/>
    </source>
</evidence>
<keyword evidence="1" id="KW-1133">Transmembrane helix</keyword>
<keyword evidence="1" id="KW-0472">Membrane</keyword>
<evidence type="ECO:0000256" key="1">
    <source>
        <dbReference type="SAM" id="Phobius"/>
    </source>
</evidence>
<dbReference type="Proteomes" id="UP001227192">
    <property type="component" value="Unassembled WGS sequence"/>
</dbReference>
<reference evidence="2" key="2">
    <citation type="journal article" date="2016" name="Fungal Biol.">
        <title>Ochratoxin A production by Penicillium thymicola.</title>
        <authorList>
            <person name="Nguyen H.D.T."/>
            <person name="McMullin D.R."/>
            <person name="Ponomareva E."/>
            <person name="Riley R."/>
            <person name="Pomraning K.R."/>
            <person name="Baker S.E."/>
            <person name="Seifert K.A."/>
        </authorList>
    </citation>
    <scope>NUCLEOTIDE SEQUENCE</scope>
    <source>
        <strain evidence="2">DAOM 180753</strain>
    </source>
</reference>
<reference evidence="2" key="1">
    <citation type="submission" date="2015-06" db="EMBL/GenBank/DDBJ databases">
        <authorList>
            <person name="Nguyen H."/>
        </authorList>
    </citation>
    <scope>NUCLEOTIDE SEQUENCE</scope>
    <source>
        <strain evidence="2">DAOM 180753</strain>
    </source>
</reference>
<feature type="transmembrane region" description="Helical" evidence="1">
    <location>
        <begin position="67"/>
        <end position="86"/>
    </location>
</feature>
<keyword evidence="1" id="KW-0812">Transmembrane</keyword>
<dbReference type="AlphaFoldDB" id="A0AAI9XAB0"/>
<gene>
    <name evidence="2" type="ORF">VN97_g3979</name>
</gene>
<protein>
    <submittedName>
        <fullName evidence="2">Uncharacterized protein</fullName>
    </submittedName>
</protein>
<keyword evidence="3" id="KW-1185">Reference proteome</keyword>